<sequence length="51" mass="6080">MGIKKEEKIKKFLLEIPEEVWNKWKDTVPRSISLNKALIELLKKEGEKNEK</sequence>
<evidence type="ECO:0000313" key="2">
    <source>
        <dbReference type="Proteomes" id="UP000033881"/>
    </source>
</evidence>
<dbReference type="AlphaFoldDB" id="A0A0G0MCX0"/>
<dbReference type="Proteomes" id="UP000033881">
    <property type="component" value="Unassembled WGS sequence"/>
</dbReference>
<comment type="caution">
    <text evidence="1">The sequence shown here is derived from an EMBL/GenBank/DDBJ whole genome shotgun (WGS) entry which is preliminary data.</text>
</comment>
<gene>
    <name evidence="1" type="ORF">UT24_C0040G0002</name>
</gene>
<proteinExistence type="predicted"/>
<dbReference type="EMBL" id="LBWB01000040">
    <property type="protein sequence ID" value="KKQ98160.1"/>
    <property type="molecule type" value="Genomic_DNA"/>
</dbReference>
<dbReference type="STRING" id="1618574.UT24_C0040G0002"/>
<accession>A0A0G0MCX0</accession>
<organism evidence="1 2">
    <name type="scientific">Candidatus Woesebacteria bacterium GW2011_GWB1_39_12</name>
    <dbReference type="NCBI Taxonomy" id="1618574"/>
    <lineage>
        <taxon>Bacteria</taxon>
        <taxon>Candidatus Woeseibacteriota</taxon>
    </lineage>
</organism>
<protein>
    <submittedName>
        <fullName evidence="1">Uncharacterized protein</fullName>
    </submittedName>
</protein>
<reference evidence="1 2" key="1">
    <citation type="journal article" date="2015" name="Nature">
        <title>rRNA introns, odd ribosomes, and small enigmatic genomes across a large radiation of phyla.</title>
        <authorList>
            <person name="Brown C.T."/>
            <person name="Hug L.A."/>
            <person name="Thomas B.C."/>
            <person name="Sharon I."/>
            <person name="Castelle C.J."/>
            <person name="Singh A."/>
            <person name="Wilkins M.J."/>
            <person name="Williams K.H."/>
            <person name="Banfield J.F."/>
        </authorList>
    </citation>
    <scope>NUCLEOTIDE SEQUENCE [LARGE SCALE GENOMIC DNA]</scope>
</reference>
<evidence type="ECO:0000313" key="1">
    <source>
        <dbReference type="EMBL" id="KKQ98160.1"/>
    </source>
</evidence>
<name>A0A0G0MCX0_9BACT</name>